<dbReference type="InterPro" id="IPR050707">
    <property type="entry name" value="HTH_MetabolicPath_Reg"/>
</dbReference>
<comment type="caution">
    <text evidence="6">The sequence shown here is derived from an EMBL/GenBank/DDBJ whole genome shotgun (WGS) entry which is preliminary data.</text>
</comment>
<reference evidence="6" key="1">
    <citation type="submission" date="2023-07" db="EMBL/GenBank/DDBJ databases">
        <title>Sorghum-associated microbial communities from plants grown in Nebraska, USA.</title>
        <authorList>
            <person name="Schachtman D."/>
        </authorList>
    </citation>
    <scope>NUCLEOTIDE SEQUENCE</scope>
    <source>
        <strain evidence="6">BE80</strain>
    </source>
</reference>
<dbReference type="InterPro" id="IPR036388">
    <property type="entry name" value="WH-like_DNA-bd_sf"/>
</dbReference>
<dbReference type="AlphaFoldDB" id="A0AAP5GW65"/>
<dbReference type="PANTHER" id="PTHR30136:SF24">
    <property type="entry name" value="HTH-TYPE TRANSCRIPTIONAL REPRESSOR ALLR"/>
    <property type="match status" value="1"/>
</dbReference>
<evidence type="ECO:0000313" key="7">
    <source>
        <dbReference type="Proteomes" id="UP001254832"/>
    </source>
</evidence>
<dbReference type="GO" id="GO:0003700">
    <property type="term" value="F:DNA-binding transcription factor activity"/>
    <property type="evidence" value="ECO:0007669"/>
    <property type="project" value="TreeGrafter"/>
</dbReference>
<dbReference type="InterPro" id="IPR029016">
    <property type="entry name" value="GAF-like_dom_sf"/>
</dbReference>
<dbReference type="PROSITE" id="PS51078">
    <property type="entry name" value="ICLR_ED"/>
    <property type="match status" value="1"/>
</dbReference>
<evidence type="ECO:0000256" key="1">
    <source>
        <dbReference type="ARBA" id="ARBA00023015"/>
    </source>
</evidence>
<feature type="domain" description="HTH iclR-type" evidence="4">
    <location>
        <begin position="5"/>
        <end position="67"/>
    </location>
</feature>
<keyword evidence="1" id="KW-0805">Transcription regulation</keyword>
<dbReference type="PANTHER" id="PTHR30136">
    <property type="entry name" value="HELIX-TURN-HELIX TRANSCRIPTIONAL REGULATOR, ICLR FAMILY"/>
    <property type="match status" value="1"/>
</dbReference>
<dbReference type="Pfam" id="PF09339">
    <property type="entry name" value="HTH_IclR"/>
    <property type="match status" value="1"/>
</dbReference>
<dbReference type="Gene3D" id="1.10.10.10">
    <property type="entry name" value="Winged helix-like DNA-binding domain superfamily/Winged helix DNA-binding domain"/>
    <property type="match status" value="1"/>
</dbReference>
<feature type="domain" description="IclR-ED" evidence="5">
    <location>
        <begin position="68"/>
        <end position="247"/>
    </location>
</feature>
<dbReference type="PROSITE" id="PS51077">
    <property type="entry name" value="HTH_ICLR"/>
    <property type="match status" value="1"/>
</dbReference>
<dbReference type="GO" id="GO:0003677">
    <property type="term" value="F:DNA binding"/>
    <property type="evidence" value="ECO:0007669"/>
    <property type="project" value="UniProtKB-KW"/>
</dbReference>
<organism evidence="6 7">
    <name type="scientific">Paenibacillus amylolyticus</name>
    <dbReference type="NCBI Taxonomy" id="1451"/>
    <lineage>
        <taxon>Bacteria</taxon>
        <taxon>Bacillati</taxon>
        <taxon>Bacillota</taxon>
        <taxon>Bacilli</taxon>
        <taxon>Bacillales</taxon>
        <taxon>Paenibacillaceae</taxon>
        <taxon>Paenibacillus</taxon>
    </lineage>
</organism>
<dbReference type="GO" id="GO:0045892">
    <property type="term" value="P:negative regulation of DNA-templated transcription"/>
    <property type="evidence" value="ECO:0007669"/>
    <property type="project" value="TreeGrafter"/>
</dbReference>
<dbReference type="InterPro" id="IPR036390">
    <property type="entry name" value="WH_DNA-bd_sf"/>
</dbReference>
<gene>
    <name evidence="6" type="ORF">J2W91_000113</name>
</gene>
<dbReference type="InterPro" id="IPR014757">
    <property type="entry name" value="Tscrpt_reg_IclR_C"/>
</dbReference>
<dbReference type="Pfam" id="PF01614">
    <property type="entry name" value="IclR_C"/>
    <property type="match status" value="1"/>
</dbReference>
<dbReference type="RefSeq" id="WP_310135701.1">
    <property type="nucleotide sequence ID" value="NZ_JAVDTR010000001.1"/>
</dbReference>
<evidence type="ECO:0000259" key="5">
    <source>
        <dbReference type="PROSITE" id="PS51078"/>
    </source>
</evidence>
<keyword evidence="3" id="KW-0804">Transcription</keyword>
<accession>A0AAP5GW65</accession>
<proteinExistence type="predicted"/>
<dbReference type="InterPro" id="IPR005471">
    <property type="entry name" value="Tscrpt_reg_IclR_N"/>
</dbReference>
<dbReference type="SUPFAM" id="SSF55781">
    <property type="entry name" value="GAF domain-like"/>
    <property type="match status" value="1"/>
</dbReference>
<sequence length="258" mass="28981">MTNKSNVTLKTLTIMKAFIDQQAVWGVNDLARYLNSPPSSIHRILKTLREENILHIIPETNKYTIGNEWVRLSSFISANFGLKSVAEPYLKKLSQDVGQSVYLAQYQEQYRKLSFILGIHSSNILQYRLELGVLQPIHIGASGKAILAFLSDEKIGEVLGQEEVQPTDVQHIWSDVEKIRSVGYSYTFSERKNESIGFGAPIFDATNQVVGSIICAIPLSLYKEENKQGTIDKILETAREISYHLGLNHPSGADKQDK</sequence>
<evidence type="ECO:0000313" key="6">
    <source>
        <dbReference type="EMBL" id="MDR6721665.1"/>
    </source>
</evidence>
<evidence type="ECO:0000256" key="3">
    <source>
        <dbReference type="ARBA" id="ARBA00023163"/>
    </source>
</evidence>
<dbReference type="Gene3D" id="3.30.450.40">
    <property type="match status" value="1"/>
</dbReference>
<keyword evidence="2 6" id="KW-0238">DNA-binding</keyword>
<name>A0AAP5GW65_PAEAM</name>
<evidence type="ECO:0000259" key="4">
    <source>
        <dbReference type="PROSITE" id="PS51077"/>
    </source>
</evidence>
<evidence type="ECO:0000256" key="2">
    <source>
        <dbReference type="ARBA" id="ARBA00023125"/>
    </source>
</evidence>
<dbReference type="EMBL" id="JAVDTR010000001">
    <property type="protein sequence ID" value="MDR6721665.1"/>
    <property type="molecule type" value="Genomic_DNA"/>
</dbReference>
<dbReference type="Proteomes" id="UP001254832">
    <property type="component" value="Unassembled WGS sequence"/>
</dbReference>
<protein>
    <submittedName>
        <fullName evidence="6">DNA-binding IclR family transcriptional regulator</fullName>
    </submittedName>
</protein>
<dbReference type="SUPFAM" id="SSF46785">
    <property type="entry name" value="Winged helix' DNA-binding domain"/>
    <property type="match status" value="1"/>
</dbReference>